<gene>
    <name evidence="1" type="ORF">EDB92DRAFT_1803470</name>
</gene>
<dbReference type="AlphaFoldDB" id="A0AAD4Q9U2"/>
<reference evidence="1" key="1">
    <citation type="submission" date="2022-01" db="EMBL/GenBank/DDBJ databases">
        <title>Comparative genomics reveals a dynamic genome evolution in the ectomycorrhizal milk-cap (Lactarius) mushrooms.</title>
        <authorList>
            <consortium name="DOE Joint Genome Institute"/>
            <person name="Lebreton A."/>
            <person name="Tang N."/>
            <person name="Kuo A."/>
            <person name="LaButti K."/>
            <person name="Drula E."/>
            <person name="Barry K."/>
            <person name="Clum A."/>
            <person name="Lipzen A."/>
            <person name="Mousain D."/>
            <person name="Ng V."/>
            <person name="Wang R."/>
            <person name="Wang X."/>
            <person name="Dai Y."/>
            <person name="Henrissat B."/>
            <person name="Grigoriev I.V."/>
            <person name="Guerin-Laguette A."/>
            <person name="Yu F."/>
            <person name="Martin F.M."/>
        </authorList>
    </citation>
    <scope>NUCLEOTIDE SEQUENCE</scope>
    <source>
        <strain evidence="1">QP</strain>
    </source>
</reference>
<dbReference type="EMBL" id="JAKELL010000081">
    <property type="protein sequence ID" value="KAH8983928.1"/>
    <property type="molecule type" value="Genomic_DNA"/>
</dbReference>
<protein>
    <submittedName>
        <fullName evidence="1">Uncharacterized protein</fullName>
    </submittedName>
</protein>
<dbReference type="Proteomes" id="UP001201163">
    <property type="component" value="Unassembled WGS sequence"/>
</dbReference>
<accession>A0AAD4Q9U2</accession>
<sequence length="101" mass="11438">MCSECIQCNPRWCKRTPQFDTAFVQRDPSQPGVQGFDVVRLHALFSFVWEDKYYPCALIRWFAHVGDVPNEVTGLWVIQPETNADGTPAVAVIHLDSVLCV</sequence>
<evidence type="ECO:0000313" key="1">
    <source>
        <dbReference type="EMBL" id="KAH8983928.1"/>
    </source>
</evidence>
<keyword evidence="2" id="KW-1185">Reference proteome</keyword>
<name>A0AAD4Q9U2_9AGAM</name>
<evidence type="ECO:0000313" key="2">
    <source>
        <dbReference type="Proteomes" id="UP001201163"/>
    </source>
</evidence>
<comment type="caution">
    <text evidence="1">The sequence shown here is derived from an EMBL/GenBank/DDBJ whole genome shotgun (WGS) entry which is preliminary data.</text>
</comment>
<proteinExistence type="predicted"/>
<organism evidence="1 2">
    <name type="scientific">Lactarius akahatsu</name>
    <dbReference type="NCBI Taxonomy" id="416441"/>
    <lineage>
        <taxon>Eukaryota</taxon>
        <taxon>Fungi</taxon>
        <taxon>Dikarya</taxon>
        <taxon>Basidiomycota</taxon>
        <taxon>Agaricomycotina</taxon>
        <taxon>Agaricomycetes</taxon>
        <taxon>Russulales</taxon>
        <taxon>Russulaceae</taxon>
        <taxon>Lactarius</taxon>
    </lineage>
</organism>